<dbReference type="PANTHER" id="PTHR42085">
    <property type="entry name" value="F-BOX DOMAIN-CONTAINING PROTEIN"/>
    <property type="match status" value="1"/>
</dbReference>
<keyword evidence="4" id="KW-1185">Reference proteome</keyword>
<gene>
    <name evidence="3" type="ORF">yc1106_09078</name>
</gene>
<dbReference type="PANTHER" id="PTHR42085:SF2">
    <property type="entry name" value="F-BOX DOMAIN-CONTAINING PROTEIN"/>
    <property type="match status" value="1"/>
</dbReference>
<dbReference type="EMBL" id="CP089280">
    <property type="protein sequence ID" value="USP81804.1"/>
    <property type="molecule type" value="Genomic_DNA"/>
</dbReference>
<evidence type="ECO:0000313" key="3">
    <source>
        <dbReference type="EMBL" id="USP81804.1"/>
    </source>
</evidence>
<organism evidence="3 4">
    <name type="scientific">Curvularia clavata</name>
    <dbReference type="NCBI Taxonomy" id="95742"/>
    <lineage>
        <taxon>Eukaryota</taxon>
        <taxon>Fungi</taxon>
        <taxon>Dikarya</taxon>
        <taxon>Ascomycota</taxon>
        <taxon>Pezizomycotina</taxon>
        <taxon>Dothideomycetes</taxon>
        <taxon>Pleosporomycetidae</taxon>
        <taxon>Pleosporales</taxon>
        <taxon>Pleosporineae</taxon>
        <taxon>Pleosporaceae</taxon>
        <taxon>Curvularia</taxon>
    </lineage>
</organism>
<dbReference type="VEuPathDB" id="FungiDB:yc1106_09078"/>
<proteinExistence type="predicted"/>
<dbReference type="AlphaFoldDB" id="A0A9Q9DXD6"/>
<evidence type="ECO:0000259" key="2">
    <source>
        <dbReference type="Pfam" id="PF24864"/>
    </source>
</evidence>
<evidence type="ECO:0000256" key="1">
    <source>
        <dbReference type="SAM" id="MobiDB-lite"/>
    </source>
</evidence>
<evidence type="ECO:0000313" key="4">
    <source>
        <dbReference type="Proteomes" id="UP001056012"/>
    </source>
</evidence>
<dbReference type="OrthoDB" id="5272396at2759"/>
<feature type="compositionally biased region" description="Polar residues" evidence="1">
    <location>
        <begin position="9"/>
        <end position="21"/>
    </location>
</feature>
<sequence>MNCFLPCSANPQHQPPNNNGTPTWVQSYKQDETKIGFLDLPRELRDLVYDFAFRIQGALLIYTRDPTAARPVARAMNIPHGGSGPPSPQPLVNGQIPVALMRTCRQLNAESSPILYSANVFSSWTTHLLELGLAPRRWLVRHIVLEASSRGIFDRSLEHVNYCWKNRFWPEIRRSGRAVLERFPCLESLTFSLNPPQNEAFWRPGFFVVGKNKTREQRVAIVAVWMSLGCGWEGEADEGLKACLHLEMGRQHGRIEKREYEGSKFAPEDEADEDVWDSTEFADAFDRMKSF</sequence>
<accession>A0A9Q9DXD6</accession>
<dbReference type="Proteomes" id="UP001056012">
    <property type="component" value="Chromosome 7"/>
</dbReference>
<reference evidence="3" key="1">
    <citation type="submission" date="2021-12" db="EMBL/GenBank/DDBJ databases">
        <title>Curvularia clavata genome.</title>
        <authorList>
            <person name="Cao Y."/>
        </authorList>
    </citation>
    <scope>NUCLEOTIDE SEQUENCE</scope>
    <source>
        <strain evidence="3">Yc1106</strain>
    </source>
</reference>
<dbReference type="InterPro" id="IPR038883">
    <property type="entry name" value="AN11006-like"/>
</dbReference>
<dbReference type="InterPro" id="IPR056632">
    <property type="entry name" value="DUF7730"/>
</dbReference>
<feature type="domain" description="DUF7730" evidence="2">
    <location>
        <begin position="34"/>
        <end position="202"/>
    </location>
</feature>
<dbReference type="Pfam" id="PF24864">
    <property type="entry name" value="DUF7730"/>
    <property type="match status" value="1"/>
</dbReference>
<feature type="region of interest" description="Disordered" evidence="1">
    <location>
        <begin position="1"/>
        <end position="21"/>
    </location>
</feature>
<protein>
    <recommendedName>
        <fullName evidence="2">DUF7730 domain-containing protein</fullName>
    </recommendedName>
</protein>
<name>A0A9Q9DXD6_CURCL</name>